<dbReference type="Proteomes" id="UP000004690">
    <property type="component" value="Unassembled WGS sequence"/>
</dbReference>
<feature type="transmembrane region" description="Helical" evidence="1">
    <location>
        <begin position="288"/>
        <end position="306"/>
    </location>
</feature>
<dbReference type="InterPro" id="IPR045625">
    <property type="entry name" value="DUF6427"/>
</dbReference>
<gene>
    <name evidence="2" type="ORF">JoomaDRAFT_1335</name>
</gene>
<protein>
    <submittedName>
        <fullName evidence="2">Uncharacterized protein</fullName>
    </submittedName>
</protein>
<evidence type="ECO:0000313" key="2">
    <source>
        <dbReference type="EMBL" id="EIJ38351.1"/>
    </source>
</evidence>
<dbReference type="Pfam" id="PF19992">
    <property type="entry name" value="DUF6427"/>
    <property type="match status" value="1"/>
</dbReference>
<feature type="transmembrane region" description="Helical" evidence="1">
    <location>
        <begin position="12"/>
        <end position="33"/>
    </location>
</feature>
<keyword evidence="1" id="KW-0472">Membrane</keyword>
<reference evidence="2 3" key="1">
    <citation type="submission" date="2012-02" db="EMBL/GenBank/DDBJ databases">
        <title>Improved High-Quality Draft genome of Joostella marina DSM 19592.</title>
        <authorList>
            <consortium name="US DOE Joint Genome Institute (JGI-PGF)"/>
            <person name="Lucas S."/>
            <person name="Copeland A."/>
            <person name="Lapidus A."/>
            <person name="Bruce D."/>
            <person name="Goodwin L."/>
            <person name="Pitluck S."/>
            <person name="Peters L."/>
            <person name="Chertkov O."/>
            <person name="Ovchinnikova G."/>
            <person name="Kyrpides N."/>
            <person name="Mavromatis K."/>
            <person name="Detter J.C."/>
            <person name="Han C."/>
            <person name="Land M."/>
            <person name="Hauser L."/>
            <person name="Markowitz V."/>
            <person name="Cheng J.-F."/>
            <person name="Hugenholtz P."/>
            <person name="Woyke T."/>
            <person name="Wu D."/>
            <person name="Tindall B."/>
            <person name="Brambilla E."/>
            <person name="Klenk H.-P."/>
            <person name="Eisen J.A."/>
        </authorList>
    </citation>
    <scope>NUCLEOTIDE SEQUENCE [LARGE SCALE GENOMIC DNA]</scope>
    <source>
        <strain evidence="2 3">DSM 19592</strain>
    </source>
</reference>
<dbReference type="HOGENOM" id="CLU_077386_0_0_10"/>
<feature type="transmembrane region" description="Helical" evidence="1">
    <location>
        <begin position="160"/>
        <end position="181"/>
    </location>
</feature>
<dbReference type="EMBL" id="JH651379">
    <property type="protein sequence ID" value="EIJ38351.1"/>
    <property type="molecule type" value="Genomic_DNA"/>
</dbReference>
<accession>I3C408</accession>
<feature type="transmembrane region" description="Helical" evidence="1">
    <location>
        <begin position="74"/>
        <end position="90"/>
    </location>
</feature>
<keyword evidence="1" id="KW-1133">Transmembrane helix</keyword>
<feature type="transmembrane region" description="Helical" evidence="1">
    <location>
        <begin position="208"/>
        <end position="228"/>
    </location>
</feature>
<dbReference type="RefSeq" id="WP_008611520.1">
    <property type="nucleotide sequence ID" value="NZ_JH651379.1"/>
</dbReference>
<proteinExistence type="predicted"/>
<keyword evidence="3" id="KW-1185">Reference proteome</keyword>
<organism evidence="2 3">
    <name type="scientific">Galbibacter orientalis DSM 19592</name>
    <dbReference type="NCBI Taxonomy" id="926559"/>
    <lineage>
        <taxon>Bacteria</taxon>
        <taxon>Pseudomonadati</taxon>
        <taxon>Bacteroidota</taxon>
        <taxon>Flavobacteriia</taxon>
        <taxon>Flavobacteriales</taxon>
        <taxon>Flavobacteriaceae</taxon>
        <taxon>Galbibacter</taxon>
    </lineage>
</organism>
<feature type="transmembrane region" description="Helical" evidence="1">
    <location>
        <begin position="235"/>
        <end position="257"/>
    </location>
</feature>
<dbReference type="eggNOG" id="ENOG502Z97G">
    <property type="taxonomic scope" value="Bacteria"/>
</dbReference>
<keyword evidence="1" id="KW-0812">Transmembrane</keyword>
<feature type="transmembrane region" description="Helical" evidence="1">
    <location>
        <begin position="263"/>
        <end position="281"/>
    </location>
</feature>
<dbReference type="STRING" id="926559.JoomaDRAFT_1335"/>
<evidence type="ECO:0000313" key="3">
    <source>
        <dbReference type="Proteomes" id="UP000004690"/>
    </source>
</evidence>
<feature type="transmembrane region" description="Helical" evidence="1">
    <location>
        <begin position="127"/>
        <end position="153"/>
    </location>
</feature>
<feature type="transmembrane region" description="Helical" evidence="1">
    <location>
        <begin position="45"/>
        <end position="62"/>
    </location>
</feature>
<evidence type="ECO:0000256" key="1">
    <source>
        <dbReference type="SAM" id="Phobius"/>
    </source>
</evidence>
<sequence>MISSIFERTNPINYIILCVFISLFLIGGFFLYLEVPFTLEVLIKLFQSLIIIITSLFLIDFINRKNFLTKSNSFTLFFFVLIFCLFPKIFNQTNLLISNVFILMSFRRLVSIRSNRDIEIKIFDASLWVFVATFFYSWSLLFILLVFAGIFLYKKNDYRNLLIPFVALSVVLVLAFTFYYLTNHLEKFYSLVYFAPEFTIEKYEDIRYIIPLLFICVMGIWSTIAFFLRKQSKSFVTRVPGILIFLMLILAILVAIISESANTSEVIFSIFPLSIIIAKNVENIKKLWIKEIFLWSFIILPFIILFL</sequence>
<dbReference type="AlphaFoldDB" id="I3C408"/>
<name>I3C408_9FLAO</name>